<feature type="transmembrane region" description="Helical" evidence="2">
    <location>
        <begin position="181"/>
        <end position="204"/>
    </location>
</feature>
<dbReference type="GeneID" id="301703808"/>
<evidence type="ECO:0000259" key="3">
    <source>
        <dbReference type="Pfam" id="PF13828"/>
    </source>
</evidence>
<proteinExistence type="predicted"/>
<dbReference type="Proteomes" id="UP000010411">
    <property type="component" value="Unassembled WGS sequence"/>
</dbReference>
<keyword evidence="2" id="KW-0812">Transmembrane</keyword>
<evidence type="ECO:0000256" key="1">
    <source>
        <dbReference type="SAM" id="MobiDB-lite"/>
    </source>
</evidence>
<reference evidence="4 5" key="1">
    <citation type="submission" date="2012-11" db="EMBL/GenBank/DDBJ databases">
        <authorList>
            <person name="Huguet-Tapia J.C."/>
            <person name="Durkin A.S."/>
            <person name="Pettis G.S."/>
            <person name="Badger J.H."/>
        </authorList>
    </citation>
    <scope>NUCLEOTIDE SEQUENCE [LARGE SCALE GENOMIC DNA]</scope>
    <source>
        <strain evidence="4 5">91-03</strain>
    </source>
</reference>
<feature type="transmembrane region" description="Helical" evidence="2">
    <location>
        <begin position="132"/>
        <end position="161"/>
    </location>
</feature>
<feature type="region of interest" description="Disordered" evidence="1">
    <location>
        <begin position="1"/>
        <end position="96"/>
    </location>
</feature>
<gene>
    <name evidence="4" type="ORF">STRIP9103_07156</name>
</gene>
<accession>L1KRJ6</accession>
<feature type="region of interest" description="Disordered" evidence="1">
    <location>
        <begin position="208"/>
        <end position="247"/>
    </location>
</feature>
<feature type="domain" description="DUF4190" evidence="3">
    <location>
        <begin position="130"/>
        <end position="195"/>
    </location>
</feature>
<comment type="caution">
    <text evidence="4">The sequence shown here is derived from an EMBL/GenBank/DDBJ whole genome shotgun (WGS) entry which is preliminary data.</text>
</comment>
<feature type="compositionally biased region" description="Low complexity" evidence="1">
    <location>
        <begin position="64"/>
        <end position="86"/>
    </location>
</feature>
<keyword evidence="2" id="KW-0472">Membrane</keyword>
<dbReference type="Pfam" id="PF13828">
    <property type="entry name" value="DUF4190"/>
    <property type="match status" value="1"/>
</dbReference>
<dbReference type="RefSeq" id="WP_009326735.1">
    <property type="nucleotide sequence ID" value="NZ_AEJC01000458.1"/>
</dbReference>
<feature type="compositionally biased region" description="Pro residues" evidence="1">
    <location>
        <begin position="87"/>
        <end position="96"/>
    </location>
</feature>
<evidence type="ECO:0000313" key="4">
    <source>
        <dbReference type="EMBL" id="EKX63179.1"/>
    </source>
</evidence>
<keyword evidence="5" id="KW-1185">Reference proteome</keyword>
<dbReference type="AlphaFoldDB" id="L1KRJ6"/>
<dbReference type="PATRIC" id="fig|698759.3.peg.6152"/>
<dbReference type="EMBL" id="AEJC01000458">
    <property type="protein sequence ID" value="EKX63179.1"/>
    <property type="molecule type" value="Genomic_DNA"/>
</dbReference>
<evidence type="ECO:0000313" key="5">
    <source>
        <dbReference type="Proteomes" id="UP000010411"/>
    </source>
</evidence>
<feature type="compositionally biased region" description="Low complexity" evidence="1">
    <location>
        <begin position="35"/>
        <end position="57"/>
    </location>
</feature>
<organism evidence="4 5">
    <name type="scientific">Streptomyces ipomoeae 91-03</name>
    <dbReference type="NCBI Taxonomy" id="698759"/>
    <lineage>
        <taxon>Bacteria</taxon>
        <taxon>Bacillati</taxon>
        <taxon>Actinomycetota</taxon>
        <taxon>Actinomycetes</taxon>
        <taxon>Kitasatosporales</taxon>
        <taxon>Streptomycetaceae</taxon>
        <taxon>Streptomyces</taxon>
    </lineage>
</organism>
<name>L1KRJ6_9ACTN</name>
<protein>
    <recommendedName>
        <fullName evidence="3">DUF4190 domain-containing protein</fullName>
    </recommendedName>
</protein>
<dbReference type="InterPro" id="IPR025241">
    <property type="entry name" value="DUF4190"/>
</dbReference>
<sequence>MVATSPAPHPFAPPGGHQLSGTQQAPIPGNPFAPPAGAQAPTPGSGNPFAPPAADAAFPPPAGGAPFAAPAPNAPYAQQPIHGSPGAPVPPPPISPDGPWQVPYGYPLHPGHHAPGYGWPGLKPPPSNGMGIASLVLGICAAVLFCLWPVAIVGGVLAVIFGFIGRAKARRGEATNPGHALAGLICGAIGVLLGVGFIVLLIMASDSSPDGSDTDPFDDGYSTSLSLVLSPEDATSPAADPTGTSPR</sequence>
<evidence type="ECO:0000256" key="2">
    <source>
        <dbReference type="SAM" id="Phobius"/>
    </source>
</evidence>
<keyword evidence="2" id="KW-1133">Transmembrane helix</keyword>